<dbReference type="PANTHER" id="PTHR16557">
    <property type="entry name" value="ALKYLATED DNA REPAIR PROTEIN ALKB-RELATED"/>
    <property type="match status" value="1"/>
</dbReference>
<proteinExistence type="predicted"/>
<dbReference type="SUPFAM" id="SSF51197">
    <property type="entry name" value="Clavaminate synthase-like"/>
    <property type="match status" value="1"/>
</dbReference>
<dbReference type="STRING" id="863239.GCA_000213935_00709"/>
<feature type="binding site" evidence="5">
    <location>
        <position position="149"/>
    </location>
    <ligand>
        <name>Fe cation</name>
        <dbReference type="ChEBI" id="CHEBI:24875"/>
        <note>catalytic</note>
    </ligand>
</feature>
<dbReference type="InterPro" id="IPR027450">
    <property type="entry name" value="AlkB-like"/>
</dbReference>
<feature type="binding site" evidence="5">
    <location>
        <position position="147"/>
    </location>
    <ligand>
        <name>Fe cation</name>
        <dbReference type="ChEBI" id="CHEBI:24875"/>
        <note>catalytic</note>
    </ligand>
</feature>
<dbReference type="PANTHER" id="PTHR16557:SF2">
    <property type="entry name" value="NUCLEIC ACID DIOXYGENASE ALKBH1"/>
    <property type="match status" value="1"/>
</dbReference>
<evidence type="ECO:0000313" key="9">
    <source>
        <dbReference type="Proteomes" id="UP000261739"/>
    </source>
</evidence>
<dbReference type="GO" id="GO:0008198">
    <property type="term" value="F:ferrous iron binding"/>
    <property type="evidence" value="ECO:0007669"/>
    <property type="project" value="TreeGrafter"/>
</dbReference>
<dbReference type="InterPro" id="IPR037151">
    <property type="entry name" value="AlkB-like_sf"/>
</dbReference>
<evidence type="ECO:0000256" key="6">
    <source>
        <dbReference type="SAM" id="MobiDB-lite"/>
    </source>
</evidence>
<comment type="caution">
    <text evidence="8">The sequence shown here is derived from an EMBL/GenBank/DDBJ whole genome shotgun (WGS) entry which is preliminary data.</text>
</comment>
<evidence type="ECO:0000313" key="8">
    <source>
        <dbReference type="EMBL" id="HCT14605.1"/>
    </source>
</evidence>
<evidence type="ECO:0000256" key="4">
    <source>
        <dbReference type="ARBA" id="ARBA00023004"/>
    </source>
</evidence>
<evidence type="ECO:0000256" key="1">
    <source>
        <dbReference type="ARBA" id="ARBA00022723"/>
    </source>
</evidence>
<sequence>MTGATPSLFDLPDAGDAGPGTPDLPAGAVHVPGWLTQGQQQDLLDRVATWARGPVAPARPRTASGEMSSRMLCLGRHWVPTAPRGHRYFDRAVDGNGAPVLPVPPELVTLARRAVFAATGDGRAAGHYSPDIAVVNIYGPDAHMGMHRDDDEASEAPVVSLSLGAACRFRFGNATDRSRPYTDLTLAPGDLFVFGGPARWNYHGVQKILGPATRVNITVRESGLS</sequence>
<dbReference type="Pfam" id="PF13532">
    <property type="entry name" value="2OG-FeII_Oxy_2"/>
    <property type="match status" value="1"/>
</dbReference>
<comment type="cofactor">
    <cofactor evidence="5">
        <name>Fe(2+)</name>
        <dbReference type="ChEBI" id="CHEBI:29033"/>
    </cofactor>
    <text evidence="5">Binds 1 Fe(2+) ion per subunit.</text>
</comment>
<evidence type="ECO:0000256" key="3">
    <source>
        <dbReference type="ARBA" id="ARBA00023002"/>
    </source>
</evidence>
<dbReference type="Proteomes" id="UP000261739">
    <property type="component" value="Unassembled WGS sequence"/>
</dbReference>
<dbReference type="EMBL" id="DQID01000192">
    <property type="protein sequence ID" value="HCT14605.1"/>
    <property type="molecule type" value="Genomic_DNA"/>
</dbReference>
<organism evidence="8 9">
    <name type="scientific">Corynebacterium nuruki</name>
    <dbReference type="NCBI Taxonomy" id="1032851"/>
    <lineage>
        <taxon>Bacteria</taxon>
        <taxon>Bacillati</taxon>
        <taxon>Actinomycetota</taxon>
        <taxon>Actinomycetes</taxon>
        <taxon>Mycobacteriales</taxon>
        <taxon>Corynebacteriaceae</taxon>
        <taxon>Corynebacterium</taxon>
    </lineage>
</organism>
<feature type="region of interest" description="Disordered" evidence="6">
    <location>
        <begin position="1"/>
        <end position="29"/>
    </location>
</feature>
<dbReference type="InterPro" id="IPR005123">
    <property type="entry name" value="Oxoglu/Fe-dep_dioxygenase_dom"/>
</dbReference>
<protein>
    <submittedName>
        <fullName evidence="8">Alpha-ketoglutarate-dependent dioxygenase AlkB</fullName>
    </submittedName>
</protein>
<dbReference type="PROSITE" id="PS51471">
    <property type="entry name" value="FE2OG_OXY"/>
    <property type="match status" value="1"/>
</dbReference>
<name>A0A3D4SZV1_9CORY</name>
<dbReference type="Gene3D" id="2.60.120.590">
    <property type="entry name" value="Alpha-ketoglutarate-dependent dioxygenase AlkB-like"/>
    <property type="match status" value="1"/>
</dbReference>
<feature type="domain" description="Fe2OG dioxygenase" evidence="7">
    <location>
        <begin position="129"/>
        <end position="223"/>
    </location>
</feature>
<evidence type="ECO:0000259" key="7">
    <source>
        <dbReference type="PROSITE" id="PS51471"/>
    </source>
</evidence>
<dbReference type="GO" id="GO:0035515">
    <property type="term" value="F:oxidative RNA demethylase activity"/>
    <property type="evidence" value="ECO:0007669"/>
    <property type="project" value="TreeGrafter"/>
</dbReference>
<keyword evidence="1 5" id="KW-0479">Metal-binding</keyword>
<accession>A0A3D4SZV1</accession>
<evidence type="ECO:0000256" key="2">
    <source>
        <dbReference type="ARBA" id="ARBA00022964"/>
    </source>
</evidence>
<keyword evidence="2 8" id="KW-0223">Dioxygenase</keyword>
<keyword evidence="4 5" id="KW-0408">Iron</keyword>
<dbReference type="InterPro" id="IPR004574">
    <property type="entry name" value="Alkb"/>
</dbReference>
<dbReference type="RefSeq" id="WP_273051849.1">
    <property type="nucleotide sequence ID" value="NZ_DAITTW010000002.1"/>
</dbReference>
<keyword evidence="3" id="KW-0560">Oxidoreductase</keyword>
<dbReference type="GO" id="GO:0035516">
    <property type="term" value="F:broad specificity oxidative DNA demethylase activity"/>
    <property type="evidence" value="ECO:0007669"/>
    <property type="project" value="TreeGrafter"/>
</dbReference>
<dbReference type="GO" id="GO:0035513">
    <property type="term" value="P:oxidative RNA demethylation"/>
    <property type="evidence" value="ECO:0007669"/>
    <property type="project" value="TreeGrafter"/>
</dbReference>
<evidence type="ECO:0000256" key="5">
    <source>
        <dbReference type="PIRSR" id="PIRSR604574-2"/>
    </source>
</evidence>
<dbReference type="AlphaFoldDB" id="A0A3D4SZV1"/>
<dbReference type="GO" id="GO:0005737">
    <property type="term" value="C:cytoplasm"/>
    <property type="evidence" value="ECO:0007669"/>
    <property type="project" value="TreeGrafter"/>
</dbReference>
<reference evidence="8 9" key="1">
    <citation type="journal article" date="2018" name="Nat. Biotechnol.">
        <title>A standardized bacterial taxonomy based on genome phylogeny substantially revises the tree of life.</title>
        <authorList>
            <person name="Parks D.H."/>
            <person name="Chuvochina M."/>
            <person name="Waite D.W."/>
            <person name="Rinke C."/>
            <person name="Skarshewski A."/>
            <person name="Chaumeil P.A."/>
            <person name="Hugenholtz P."/>
        </authorList>
    </citation>
    <scope>NUCLEOTIDE SEQUENCE [LARGE SCALE GENOMIC DNA]</scope>
    <source>
        <strain evidence="8">UBA11247</strain>
    </source>
</reference>
<gene>
    <name evidence="8" type="ORF">DIW82_07395</name>
</gene>
<feature type="binding site" evidence="5">
    <location>
        <position position="203"/>
    </location>
    <ligand>
        <name>Fe cation</name>
        <dbReference type="ChEBI" id="CHEBI:24875"/>
        <note>catalytic</note>
    </ligand>
</feature>